<keyword evidence="3" id="KW-0963">Cytoplasm</keyword>
<proteinExistence type="predicted"/>
<evidence type="ECO:0000256" key="3">
    <source>
        <dbReference type="ARBA" id="ARBA00022490"/>
    </source>
</evidence>
<dbReference type="SUPFAM" id="SSF50978">
    <property type="entry name" value="WD40 repeat-like"/>
    <property type="match status" value="1"/>
</dbReference>
<accession>A0ABM1M4U6</accession>
<evidence type="ECO:0000256" key="6">
    <source>
        <dbReference type="ARBA" id="ARBA00023054"/>
    </source>
</evidence>
<dbReference type="InterPro" id="IPR036322">
    <property type="entry name" value="WD40_repeat_dom_sf"/>
</dbReference>
<protein>
    <submittedName>
        <fullName evidence="11">TBC1 domain family member 31</fullName>
    </submittedName>
</protein>
<keyword evidence="5" id="KW-0677">Repeat</keyword>
<dbReference type="Gene3D" id="2.130.10.10">
    <property type="entry name" value="YVTN repeat-like/Quinoprotein amine dehydrogenase"/>
    <property type="match status" value="1"/>
</dbReference>
<evidence type="ECO:0000256" key="5">
    <source>
        <dbReference type="ARBA" id="ARBA00022737"/>
    </source>
</evidence>
<dbReference type="InterPro" id="IPR035969">
    <property type="entry name" value="Rab-GAP_TBC_sf"/>
</dbReference>
<evidence type="ECO:0000256" key="4">
    <source>
        <dbReference type="ARBA" id="ARBA00022574"/>
    </source>
</evidence>
<evidence type="ECO:0000313" key="10">
    <source>
        <dbReference type="Proteomes" id="UP000695000"/>
    </source>
</evidence>
<dbReference type="GeneID" id="108557552"/>
<keyword evidence="8" id="KW-0966">Cell projection</keyword>
<sequence length="864" mass="99778">MEIDTVCCLKEELLKHAIEPKATKKDGQHASYNSTGVFLAVSNNRGDIIVIDFVLRKFWSLGFIALGSTLIKFSPFQPSDLLVGGEGFLHIVDANNGTILAILEGHRGALVDASFSDNHLLITSTSNEAIIWRTEKYEKLRVLVLEEGTILKSVVFMPISNNVMTCYQNDAIQAWKSDTLEPINQIIPNVINRITVKTIAFTRNGRAMVIGGYSPQLLVFMIDIWKAVETLTLPENFRGVKQLEFLPQHFDAGANKILIALTTNRFVIFIDMEKEELITKLECADVSRISVCPLGKQIGCVTNSGDVRVFAVAQIFEKYNSKEALVHEPYKPGIVLRKPNYAKVKQKMRDVLDLNKLRGILKEFNAYPDLYRRTIWSFILGIPNNAKQYEAIVRNVYDCKFLDLESYYPIENKRDLKNLKRTLSDLVSWCPFFSEVTYLPTFVFPFTRFLQSEPIICFEVVMTIIVNFCQYWFEYHPLPPVNVLGMIENILMEHDSELVCHLHANAVTSKLYAWSLLKSAFSEIVCANDWLIIWDHIISNEPSFVLFAVAAYSLINRNYLLAHKGLDYFNEFYHNQNPLDFKRFIAKIYQLLANTTENNQPRQYLDYFIPRDTYPEFEGFPQSSLQYDETKQAVQKENKDMLRNEQEFMRTRCEEIDKLKDVQRESEEMMRLSELRELYANKMKLERKSVCEQRERLRKFRSRIAKEESELLSVAKMEMLEKTCKDKRRTLETLQSVKQNVSLVEEELLEHYKKLLKHKLQIERLMRGQGDTTGLTEEYRKLEDEILKARVTANSTEYLKQLNVATGLAAMDNLIGKVQSEIEKRSKSSSSDSTNTLQITKLSSESKELGEEIKNLMSLLSKIK</sequence>
<dbReference type="InterPro" id="IPR015943">
    <property type="entry name" value="WD40/YVTN_repeat-like_dom_sf"/>
</dbReference>
<keyword evidence="6" id="KW-0175">Coiled coil</keyword>
<evidence type="ECO:0000256" key="1">
    <source>
        <dbReference type="ARBA" id="ARBA00004138"/>
    </source>
</evidence>
<keyword evidence="10" id="KW-1185">Reference proteome</keyword>
<dbReference type="Pfam" id="PF00566">
    <property type="entry name" value="RabGAP-TBC"/>
    <property type="match status" value="1"/>
</dbReference>
<dbReference type="RefSeq" id="XP_017769596.1">
    <property type="nucleotide sequence ID" value="XM_017914107.1"/>
</dbReference>
<dbReference type="Proteomes" id="UP000695000">
    <property type="component" value="Unplaced"/>
</dbReference>
<dbReference type="PROSITE" id="PS50086">
    <property type="entry name" value="TBC_RABGAP"/>
    <property type="match status" value="1"/>
</dbReference>
<evidence type="ECO:0000256" key="8">
    <source>
        <dbReference type="ARBA" id="ARBA00023273"/>
    </source>
</evidence>
<name>A0ABM1M4U6_NICVS</name>
<evidence type="ECO:0000259" key="9">
    <source>
        <dbReference type="PROSITE" id="PS50086"/>
    </source>
</evidence>
<dbReference type="InterPro" id="IPR000195">
    <property type="entry name" value="Rab-GAP-TBC_dom"/>
</dbReference>
<feature type="domain" description="Rab-GAP TBC" evidence="9">
    <location>
        <begin position="366"/>
        <end position="541"/>
    </location>
</feature>
<evidence type="ECO:0000256" key="7">
    <source>
        <dbReference type="ARBA" id="ARBA00023212"/>
    </source>
</evidence>
<gene>
    <name evidence="11" type="primary">LOC108557552</name>
</gene>
<dbReference type="SUPFAM" id="SSF47923">
    <property type="entry name" value="Ypt/Rab-GAP domain of gyp1p"/>
    <property type="match status" value="1"/>
</dbReference>
<comment type="subcellular location">
    <subcellularLocation>
        <location evidence="1">Cell projection</location>
        <location evidence="1">Cilium</location>
    </subcellularLocation>
    <subcellularLocation>
        <location evidence="2">Cytoplasm</location>
        <location evidence="2">Cytoskeleton</location>
        <location evidence="2">Microtubule organizing center</location>
        <location evidence="2">Centrosome</location>
    </subcellularLocation>
</comment>
<dbReference type="InterPro" id="IPR051570">
    <property type="entry name" value="TBC1_cilium_biogenesis"/>
</dbReference>
<evidence type="ECO:0000256" key="2">
    <source>
        <dbReference type="ARBA" id="ARBA00004300"/>
    </source>
</evidence>
<organism evidence="10 11">
    <name type="scientific">Nicrophorus vespilloides</name>
    <name type="common">Boreal carrion beetle</name>
    <dbReference type="NCBI Taxonomy" id="110193"/>
    <lineage>
        <taxon>Eukaryota</taxon>
        <taxon>Metazoa</taxon>
        <taxon>Ecdysozoa</taxon>
        <taxon>Arthropoda</taxon>
        <taxon>Hexapoda</taxon>
        <taxon>Insecta</taxon>
        <taxon>Pterygota</taxon>
        <taxon>Neoptera</taxon>
        <taxon>Endopterygota</taxon>
        <taxon>Coleoptera</taxon>
        <taxon>Polyphaga</taxon>
        <taxon>Staphyliniformia</taxon>
        <taxon>Silphidae</taxon>
        <taxon>Nicrophorinae</taxon>
        <taxon>Nicrophorus</taxon>
    </lineage>
</organism>
<evidence type="ECO:0000313" key="11">
    <source>
        <dbReference type="RefSeq" id="XP_017769596.1"/>
    </source>
</evidence>
<reference evidence="11" key="1">
    <citation type="submission" date="2025-08" db="UniProtKB">
        <authorList>
            <consortium name="RefSeq"/>
        </authorList>
    </citation>
    <scope>IDENTIFICATION</scope>
    <source>
        <tissue evidence="11">Whole Larva</tissue>
    </source>
</reference>
<dbReference type="Gene3D" id="1.10.472.80">
    <property type="entry name" value="Ypt/Rab-GAP domain of gyp1p, domain 3"/>
    <property type="match status" value="1"/>
</dbReference>
<keyword evidence="7" id="KW-0206">Cytoskeleton</keyword>
<dbReference type="PANTHER" id="PTHR19853:SF1">
    <property type="entry name" value="TBC1 DOMAIN FAMILY MEMBER 31"/>
    <property type="match status" value="1"/>
</dbReference>
<dbReference type="PANTHER" id="PTHR19853">
    <property type="entry name" value="WD REPEAT CONTAINING PROTEIN 3 WDR3"/>
    <property type="match status" value="1"/>
</dbReference>
<keyword evidence="4" id="KW-0853">WD repeat</keyword>